<dbReference type="AlphaFoldDB" id="A0A0M3IB64"/>
<protein>
    <submittedName>
        <fullName evidence="3">Inner membrane protein</fullName>
    </submittedName>
</protein>
<organism evidence="2 3">
    <name type="scientific">Ascaris lumbricoides</name>
    <name type="common">Giant roundworm</name>
    <dbReference type="NCBI Taxonomy" id="6252"/>
    <lineage>
        <taxon>Eukaryota</taxon>
        <taxon>Metazoa</taxon>
        <taxon>Ecdysozoa</taxon>
        <taxon>Nematoda</taxon>
        <taxon>Chromadorea</taxon>
        <taxon>Rhabditida</taxon>
        <taxon>Spirurina</taxon>
        <taxon>Ascaridomorpha</taxon>
        <taxon>Ascaridoidea</taxon>
        <taxon>Ascarididae</taxon>
        <taxon>Ascaris</taxon>
    </lineage>
</organism>
<evidence type="ECO:0000313" key="2">
    <source>
        <dbReference type="Proteomes" id="UP000036681"/>
    </source>
</evidence>
<proteinExistence type="predicted"/>
<evidence type="ECO:0000313" key="3">
    <source>
        <dbReference type="WBParaSite" id="ALUE_0001490401-mRNA-1"/>
    </source>
</evidence>
<sequence length="221" mass="25001">MNAYRRVYRRMSLTTCAVLLLFLIIVNAICCPCFISTRKGLLLIHWILANFLASKDSARWREIPFDSALGVLLPFATVLLVVENGLMDAPRSCGGMSCLFFCWSIVFFIFFGMLPRKRILTALLLLFMDVVFVVVNIIAEFIVDVLLALALLIGIAFRFAQRKKPHLRKEKDLILEYPGLQELLSLYHDDLFCDPFDIFSGSGGCLNYCAITASVLIKVIF</sequence>
<reference evidence="3" key="1">
    <citation type="submission" date="2017-02" db="UniProtKB">
        <authorList>
            <consortium name="WormBaseParasite"/>
        </authorList>
    </citation>
    <scope>IDENTIFICATION</scope>
</reference>
<keyword evidence="1" id="KW-0472">Membrane</keyword>
<feature type="transmembrane region" description="Helical" evidence="1">
    <location>
        <begin position="65"/>
        <end position="82"/>
    </location>
</feature>
<dbReference type="WBParaSite" id="ALUE_0001490401-mRNA-1">
    <property type="protein sequence ID" value="ALUE_0001490401-mRNA-1"/>
    <property type="gene ID" value="ALUE_0001490401"/>
</dbReference>
<feature type="transmembrane region" description="Helical" evidence="1">
    <location>
        <begin position="94"/>
        <end position="112"/>
    </location>
</feature>
<dbReference type="Proteomes" id="UP000036681">
    <property type="component" value="Unplaced"/>
</dbReference>
<accession>A0A0M3IB64</accession>
<keyword evidence="1" id="KW-1133">Transmembrane helix</keyword>
<keyword evidence="1" id="KW-0812">Transmembrane</keyword>
<name>A0A0M3IB64_ASCLU</name>
<keyword evidence="2" id="KW-1185">Reference proteome</keyword>
<evidence type="ECO:0000256" key="1">
    <source>
        <dbReference type="SAM" id="Phobius"/>
    </source>
</evidence>